<evidence type="ECO:0000256" key="7">
    <source>
        <dbReference type="ARBA" id="ARBA00023170"/>
    </source>
</evidence>
<evidence type="ECO:0000256" key="2">
    <source>
        <dbReference type="ARBA" id="ARBA00022771"/>
    </source>
</evidence>
<dbReference type="InterPro" id="IPR050234">
    <property type="entry name" value="Nuclear_hormone_rcpt_NR1"/>
</dbReference>
<dbReference type="PROSITE" id="PS00031">
    <property type="entry name" value="NUCLEAR_REC_DBD_1"/>
    <property type="match status" value="1"/>
</dbReference>
<protein>
    <recommendedName>
        <fullName evidence="9">Nuclear receptor domain-containing protein</fullName>
    </recommendedName>
</protein>
<proteinExistence type="predicted"/>
<evidence type="ECO:0000256" key="5">
    <source>
        <dbReference type="ARBA" id="ARBA00023125"/>
    </source>
</evidence>
<dbReference type="Gene3D" id="3.30.50.10">
    <property type="entry name" value="Erythroid Transcription Factor GATA-1, subunit A"/>
    <property type="match status" value="1"/>
</dbReference>
<dbReference type="SMART" id="SM00399">
    <property type="entry name" value="ZnF_C4"/>
    <property type="match status" value="1"/>
</dbReference>
<dbReference type="EMBL" id="HACG01015056">
    <property type="protein sequence ID" value="CEK61921.1"/>
    <property type="molecule type" value="Transcribed_RNA"/>
</dbReference>
<dbReference type="CDD" id="cd06916">
    <property type="entry name" value="NR_DBD_like"/>
    <property type="match status" value="1"/>
</dbReference>
<dbReference type="SUPFAM" id="SSF57716">
    <property type="entry name" value="Glucocorticoid receptor-like (DNA-binding domain)"/>
    <property type="match status" value="1"/>
</dbReference>
<dbReference type="GO" id="GO:0030154">
    <property type="term" value="P:cell differentiation"/>
    <property type="evidence" value="ECO:0007669"/>
    <property type="project" value="TreeGrafter"/>
</dbReference>
<dbReference type="PANTHER" id="PTHR24082">
    <property type="entry name" value="NUCLEAR HORMONE RECEPTOR"/>
    <property type="match status" value="1"/>
</dbReference>
<keyword evidence="1" id="KW-0479">Metal-binding</keyword>
<evidence type="ECO:0000256" key="3">
    <source>
        <dbReference type="ARBA" id="ARBA00022833"/>
    </source>
</evidence>
<dbReference type="GO" id="GO:0004879">
    <property type="term" value="F:nuclear receptor activity"/>
    <property type="evidence" value="ECO:0007669"/>
    <property type="project" value="TreeGrafter"/>
</dbReference>
<evidence type="ECO:0000256" key="4">
    <source>
        <dbReference type="ARBA" id="ARBA00023015"/>
    </source>
</evidence>
<dbReference type="GO" id="GO:0008270">
    <property type="term" value="F:zinc ion binding"/>
    <property type="evidence" value="ECO:0007669"/>
    <property type="project" value="UniProtKB-KW"/>
</dbReference>
<evidence type="ECO:0000256" key="8">
    <source>
        <dbReference type="ARBA" id="ARBA00023242"/>
    </source>
</evidence>
<dbReference type="PANTHER" id="PTHR24082:SF473">
    <property type="entry name" value="ECDYSONE-INDUCED PROTEIN 75B, ISOFORM B"/>
    <property type="match status" value="1"/>
</dbReference>
<keyword evidence="2" id="KW-0863">Zinc-finger</keyword>
<evidence type="ECO:0000259" key="9">
    <source>
        <dbReference type="PROSITE" id="PS51030"/>
    </source>
</evidence>
<dbReference type="GO" id="GO:0009755">
    <property type="term" value="P:hormone-mediated signaling pathway"/>
    <property type="evidence" value="ECO:0007669"/>
    <property type="project" value="TreeGrafter"/>
</dbReference>
<sequence length="437" mass="48446">VTEVVQVDFVEGLDTGGLFVLNEYRMRGRRRPPEERVSSVAGILPPCRVCGEQAAGFHYGVNTCEACKGFFRRSLLRNGDYECIGFGNCVIGTNRRKSCPKCRYLKCLSVGMSKEAIKTGRYTYMKRTQDTLELKTLKQTTHCSDSVTDIECSSKKNIAESAKFSLEQRSPDSDADDFMNRSHGIESLLISSSGFEPISPSIAQSSPLSIEDMPDLSAGLTPISPYIPIRNTELSLIDRLKSTQCSKFGSPLTDDEFSSGASQIFNPYSPSSLNTEYLAGQSPSLSSCSTQSVAESQLLSQEFDLKEMNDWHVFSDTELDEFISVLVSGHQMHVSDANNISDDELQKMFAECKERCSLQTEVFGHLGILNKDEHDQIYASTGLDVDDRLDHLSNCAQTMDVYVRQMLSFIKLIPGFRSFSLSDQTALVKGEPVCNSL</sequence>
<evidence type="ECO:0000256" key="1">
    <source>
        <dbReference type="ARBA" id="ARBA00022723"/>
    </source>
</evidence>
<keyword evidence="8" id="KW-0539">Nucleus</keyword>
<dbReference type="PRINTS" id="PR00047">
    <property type="entry name" value="STROIDFINGER"/>
</dbReference>
<dbReference type="GO" id="GO:0045944">
    <property type="term" value="P:positive regulation of transcription by RNA polymerase II"/>
    <property type="evidence" value="ECO:0007669"/>
    <property type="project" value="TreeGrafter"/>
</dbReference>
<keyword evidence="5" id="KW-0238">DNA-binding</keyword>
<feature type="domain" description="Nuclear receptor" evidence="9">
    <location>
        <begin position="44"/>
        <end position="119"/>
    </location>
</feature>
<accession>A0A0B6Z1W1</accession>
<reference evidence="10" key="1">
    <citation type="submission" date="2014-12" db="EMBL/GenBank/DDBJ databases">
        <title>Insight into the proteome of Arion vulgaris.</title>
        <authorList>
            <person name="Aradska J."/>
            <person name="Bulat T."/>
            <person name="Smidak R."/>
            <person name="Sarate P."/>
            <person name="Gangsoo J."/>
            <person name="Sialana F."/>
            <person name="Bilban M."/>
            <person name="Lubec G."/>
        </authorList>
    </citation>
    <scope>NUCLEOTIDE SEQUENCE</scope>
    <source>
        <tissue evidence="10">Skin</tissue>
    </source>
</reference>
<dbReference type="AlphaFoldDB" id="A0A0B6Z1W1"/>
<dbReference type="GO" id="GO:0000978">
    <property type="term" value="F:RNA polymerase II cis-regulatory region sequence-specific DNA binding"/>
    <property type="evidence" value="ECO:0007669"/>
    <property type="project" value="TreeGrafter"/>
</dbReference>
<keyword evidence="6" id="KW-0804">Transcription</keyword>
<evidence type="ECO:0000256" key="6">
    <source>
        <dbReference type="ARBA" id="ARBA00023163"/>
    </source>
</evidence>
<gene>
    <name evidence="10" type="primary">ORF43676</name>
</gene>
<keyword evidence="7" id="KW-0675">Receptor</keyword>
<keyword evidence="4" id="KW-0805">Transcription regulation</keyword>
<name>A0A0B6Z1W1_9EUPU</name>
<evidence type="ECO:0000313" key="10">
    <source>
        <dbReference type="EMBL" id="CEK61921.1"/>
    </source>
</evidence>
<dbReference type="InterPro" id="IPR001628">
    <property type="entry name" value="Znf_hrmn_rcpt"/>
</dbReference>
<dbReference type="PROSITE" id="PS51030">
    <property type="entry name" value="NUCLEAR_REC_DBD_2"/>
    <property type="match status" value="1"/>
</dbReference>
<organism evidence="10">
    <name type="scientific">Arion vulgaris</name>
    <dbReference type="NCBI Taxonomy" id="1028688"/>
    <lineage>
        <taxon>Eukaryota</taxon>
        <taxon>Metazoa</taxon>
        <taxon>Spiralia</taxon>
        <taxon>Lophotrochozoa</taxon>
        <taxon>Mollusca</taxon>
        <taxon>Gastropoda</taxon>
        <taxon>Heterobranchia</taxon>
        <taxon>Euthyneura</taxon>
        <taxon>Panpulmonata</taxon>
        <taxon>Eupulmonata</taxon>
        <taxon>Stylommatophora</taxon>
        <taxon>Helicina</taxon>
        <taxon>Arionoidea</taxon>
        <taxon>Arionidae</taxon>
        <taxon>Arion</taxon>
    </lineage>
</organism>
<feature type="non-terminal residue" evidence="10">
    <location>
        <position position="1"/>
    </location>
</feature>
<dbReference type="SUPFAM" id="SSF48508">
    <property type="entry name" value="Nuclear receptor ligand-binding domain"/>
    <property type="match status" value="1"/>
</dbReference>
<dbReference type="InterPro" id="IPR013088">
    <property type="entry name" value="Znf_NHR/GATA"/>
</dbReference>
<dbReference type="Pfam" id="PF00105">
    <property type="entry name" value="zf-C4"/>
    <property type="match status" value="1"/>
</dbReference>
<keyword evidence="3" id="KW-0862">Zinc</keyword>
<dbReference type="GO" id="GO:0000122">
    <property type="term" value="P:negative regulation of transcription by RNA polymerase II"/>
    <property type="evidence" value="ECO:0007669"/>
    <property type="project" value="TreeGrafter"/>
</dbReference>
<dbReference type="InterPro" id="IPR035500">
    <property type="entry name" value="NHR-like_dom_sf"/>
</dbReference>
<dbReference type="Gene3D" id="1.10.565.10">
    <property type="entry name" value="Retinoid X Receptor"/>
    <property type="match status" value="1"/>
</dbReference>